<protein>
    <submittedName>
        <fullName evidence="2">Uncharacterized protein</fullName>
    </submittedName>
</protein>
<comment type="caution">
    <text evidence="2">The sequence shown here is derived from an EMBL/GenBank/DDBJ whole genome shotgun (WGS) entry which is preliminary data.</text>
</comment>
<dbReference type="AlphaFoldDB" id="A0A9P6KVC9"/>
<proteinExistence type="predicted"/>
<reference evidence="2" key="1">
    <citation type="journal article" date="2020" name="Mol. Plant Microbe Interact.">
        <title>Genome Sequence of the Biocontrol Agent Coniothyrium minitans strain Conio (IMI 134523).</title>
        <authorList>
            <person name="Patel D."/>
            <person name="Shittu T.A."/>
            <person name="Baroncelli R."/>
            <person name="Muthumeenakshi S."/>
            <person name="Osborne T.H."/>
            <person name="Janganan T.K."/>
            <person name="Sreenivasaprasad S."/>
        </authorList>
    </citation>
    <scope>NUCLEOTIDE SEQUENCE</scope>
    <source>
        <strain evidence="2">Conio</strain>
    </source>
</reference>
<evidence type="ECO:0000256" key="1">
    <source>
        <dbReference type="SAM" id="MobiDB-lite"/>
    </source>
</evidence>
<organism evidence="2 3">
    <name type="scientific">Paraphaeosphaeria minitans</name>
    <dbReference type="NCBI Taxonomy" id="565426"/>
    <lineage>
        <taxon>Eukaryota</taxon>
        <taxon>Fungi</taxon>
        <taxon>Dikarya</taxon>
        <taxon>Ascomycota</taxon>
        <taxon>Pezizomycotina</taxon>
        <taxon>Dothideomycetes</taxon>
        <taxon>Pleosporomycetidae</taxon>
        <taxon>Pleosporales</taxon>
        <taxon>Massarineae</taxon>
        <taxon>Didymosphaeriaceae</taxon>
        <taxon>Paraphaeosphaeria</taxon>
    </lineage>
</organism>
<keyword evidence="3" id="KW-1185">Reference proteome</keyword>
<feature type="region of interest" description="Disordered" evidence="1">
    <location>
        <begin position="1"/>
        <end position="102"/>
    </location>
</feature>
<feature type="compositionally biased region" description="Polar residues" evidence="1">
    <location>
        <begin position="52"/>
        <end position="74"/>
    </location>
</feature>
<dbReference type="Proteomes" id="UP000756921">
    <property type="component" value="Unassembled WGS sequence"/>
</dbReference>
<dbReference type="EMBL" id="WJXW01000002">
    <property type="protein sequence ID" value="KAF9739916.1"/>
    <property type="molecule type" value="Genomic_DNA"/>
</dbReference>
<evidence type="ECO:0000313" key="3">
    <source>
        <dbReference type="Proteomes" id="UP000756921"/>
    </source>
</evidence>
<evidence type="ECO:0000313" key="2">
    <source>
        <dbReference type="EMBL" id="KAF9739916.1"/>
    </source>
</evidence>
<accession>A0A9P6KVC9</accession>
<name>A0A9P6KVC9_9PLEO</name>
<dbReference type="OrthoDB" id="3772124at2759"/>
<gene>
    <name evidence="2" type="ORF">PMIN01_02551</name>
</gene>
<sequence>MEDVPRSTVAARERSHAPQMSSITNPHVAPPSPCLSKTSSECSRHSCEAPRSPSTTQKRQAENLTSFPSPSNFKPTTAFDPDAPPPYREEEFQGKSKDEVRRMRKRDYAVEISRLMGRQLVRGMNGKGEDN</sequence>
<feature type="compositionally biased region" description="Basic and acidic residues" evidence="1">
    <location>
        <begin position="87"/>
        <end position="102"/>
    </location>
</feature>